<dbReference type="InterPro" id="IPR021151">
    <property type="entry name" value="GINS_A"/>
</dbReference>
<reference evidence="9 10" key="1">
    <citation type="submission" date="2020-03" db="EMBL/GenBank/DDBJ databases">
        <title>Draft Genome Sequence of Cudoniella acicularis.</title>
        <authorList>
            <person name="Buettner E."/>
            <person name="Kellner H."/>
        </authorList>
    </citation>
    <scope>NUCLEOTIDE SEQUENCE [LARGE SCALE GENOMIC DNA]</scope>
    <source>
        <strain evidence="9 10">DSM 108380</strain>
    </source>
</reference>
<comment type="similarity">
    <text evidence="2 6">Belongs to the GINS3/PSF3 family.</text>
</comment>
<dbReference type="Pfam" id="PF22466">
    <property type="entry name" value="PSF3_N"/>
    <property type="match status" value="1"/>
</dbReference>
<comment type="function">
    <text evidence="6">The GINS complex plays an essential role in the initiation of DNA replication.</text>
</comment>
<dbReference type="InterPro" id="IPR010492">
    <property type="entry name" value="GINS_Psf3"/>
</dbReference>
<feature type="domain" description="DNA replication complex GINS protein PSF3 N-terminal" evidence="8">
    <location>
        <begin position="4"/>
        <end position="55"/>
    </location>
</feature>
<dbReference type="CDD" id="cd11713">
    <property type="entry name" value="GINS_A_psf3"/>
    <property type="match status" value="1"/>
</dbReference>
<dbReference type="EMBL" id="JAAMPI010000153">
    <property type="protein sequence ID" value="KAF4634893.1"/>
    <property type="molecule type" value="Genomic_DNA"/>
</dbReference>
<organism evidence="9 10">
    <name type="scientific">Cudoniella acicularis</name>
    <dbReference type="NCBI Taxonomy" id="354080"/>
    <lineage>
        <taxon>Eukaryota</taxon>
        <taxon>Fungi</taxon>
        <taxon>Dikarya</taxon>
        <taxon>Ascomycota</taxon>
        <taxon>Pezizomycotina</taxon>
        <taxon>Leotiomycetes</taxon>
        <taxon>Helotiales</taxon>
        <taxon>Tricladiaceae</taxon>
        <taxon>Cudoniella</taxon>
    </lineage>
</organism>
<evidence type="ECO:0000256" key="4">
    <source>
        <dbReference type="ARBA" id="ARBA00022705"/>
    </source>
</evidence>
<dbReference type="PANTHER" id="PTHR22768:SF0">
    <property type="entry name" value="DNA REPLICATION COMPLEX GINS PROTEIN PSF3"/>
    <property type="match status" value="1"/>
</dbReference>
<keyword evidence="10" id="KW-1185">Reference proteome</keyword>
<dbReference type="GO" id="GO:1902975">
    <property type="term" value="P:mitotic DNA replication initiation"/>
    <property type="evidence" value="ECO:0007669"/>
    <property type="project" value="TreeGrafter"/>
</dbReference>
<dbReference type="SUPFAM" id="SSF160059">
    <property type="entry name" value="PriA/YqbF domain"/>
    <property type="match status" value="1"/>
</dbReference>
<dbReference type="SUPFAM" id="SSF158573">
    <property type="entry name" value="GINS helical bundle-like"/>
    <property type="match status" value="1"/>
</dbReference>
<dbReference type="PANTHER" id="PTHR22768">
    <property type="entry name" value="DNA REPLICATION COMPLEX GINS PROTEIN PSF3"/>
    <property type="match status" value="1"/>
</dbReference>
<comment type="caution">
    <text evidence="9">The sequence shown here is derived from an EMBL/GenBank/DDBJ whole genome shotgun (WGS) entry which is preliminary data.</text>
</comment>
<evidence type="ECO:0000259" key="8">
    <source>
        <dbReference type="Pfam" id="PF22466"/>
    </source>
</evidence>
<dbReference type="Gene3D" id="1.20.58.2050">
    <property type="match status" value="1"/>
</dbReference>
<keyword evidence="4 6" id="KW-0235">DNA replication</keyword>
<accession>A0A8H4RT30</accession>
<dbReference type="OrthoDB" id="10251744at2759"/>
<feature type="domain" description="GINS subunit" evidence="7">
    <location>
        <begin position="72"/>
        <end position="126"/>
    </location>
</feature>
<dbReference type="AlphaFoldDB" id="A0A8H4RT30"/>
<evidence type="ECO:0000259" key="7">
    <source>
        <dbReference type="Pfam" id="PF05916"/>
    </source>
</evidence>
<dbReference type="InterPro" id="IPR038437">
    <property type="entry name" value="GINS_Psf3_sf"/>
</dbReference>
<evidence type="ECO:0000256" key="6">
    <source>
        <dbReference type="RuleBase" id="RU367161"/>
    </source>
</evidence>
<dbReference type="Pfam" id="PF05916">
    <property type="entry name" value="Sld5"/>
    <property type="match status" value="1"/>
</dbReference>
<evidence type="ECO:0000256" key="3">
    <source>
        <dbReference type="ARBA" id="ARBA00015140"/>
    </source>
</evidence>
<dbReference type="Proteomes" id="UP000566819">
    <property type="component" value="Unassembled WGS sequence"/>
</dbReference>
<gene>
    <name evidence="9" type="ORF">G7Y89_g3207</name>
</gene>
<dbReference type="CDD" id="cd21693">
    <property type="entry name" value="GINS_B_Psf3"/>
    <property type="match status" value="1"/>
</dbReference>
<evidence type="ECO:0000313" key="10">
    <source>
        <dbReference type="Proteomes" id="UP000566819"/>
    </source>
</evidence>
<evidence type="ECO:0000313" key="9">
    <source>
        <dbReference type="EMBL" id="KAF4634893.1"/>
    </source>
</evidence>
<evidence type="ECO:0000256" key="5">
    <source>
        <dbReference type="ARBA" id="ARBA00023242"/>
    </source>
</evidence>
<dbReference type="InterPro" id="IPR036224">
    <property type="entry name" value="GINS_bundle-like_dom_sf"/>
</dbReference>
<sequence>MSYYDIDDILTDAQKVPITMLRDVPNLGYLDNNPGHTLKAGTTLSLPLWLAENLASSEATSAYFSLDIPPSLSPRVMNALKASPKSVDLRAQAQYFYSLGARILELFEEEEVCDVLVDSWRARAGEVGLLDEKDGMIPGVKSNIQLAEYLSISNLGIKNTSPDEIIQRPIPICGSTEPSSTPHCTDNKPTLPSSRGRWQATLINALNDPTIGIPGCSFRKPRAIGNIRSGKLTASAQTIARMFQISDNYSVVPMFSKCPKAACVFTNSAIAYAFSKSLSNGTNAPESTKASRSY</sequence>
<dbReference type="InterPro" id="IPR055221">
    <property type="entry name" value="PSF3_N"/>
</dbReference>
<comment type="subunit">
    <text evidence="6">Component of the GINS complex.</text>
</comment>
<comment type="subcellular location">
    <subcellularLocation>
        <location evidence="1 6">Nucleus</location>
    </subcellularLocation>
</comment>
<evidence type="ECO:0000256" key="2">
    <source>
        <dbReference type="ARBA" id="ARBA00006343"/>
    </source>
</evidence>
<name>A0A8H4RT30_9HELO</name>
<keyword evidence="5 6" id="KW-0539">Nucleus</keyword>
<proteinExistence type="inferred from homology"/>
<evidence type="ECO:0000256" key="1">
    <source>
        <dbReference type="ARBA" id="ARBA00004123"/>
    </source>
</evidence>
<dbReference type="GO" id="GO:0000811">
    <property type="term" value="C:GINS complex"/>
    <property type="evidence" value="ECO:0007669"/>
    <property type="project" value="UniProtKB-UniRule"/>
</dbReference>
<protein>
    <recommendedName>
        <fullName evidence="3 6">DNA replication complex GINS protein PSF3</fullName>
    </recommendedName>
</protein>